<protein>
    <submittedName>
        <fullName evidence="1">Uncharacterized protein</fullName>
    </submittedName>
</protein>
<keyword evidence="2" id="KW-1185">Reference proteome</keyword>
<evidence type="ECO:0000313" key="1">
    <source>
        <dbReference type="EMBL" id="KAI4325317.1"/>
    </source>
</evidence>
<gene>
    <name evidence="1" type="ORF">MLD38_030729</name>
</gene>
<sequence>MDRPAELTRLVEAYVDASRSESEQAVSLQELASLLKKDIVSIGSLTREMELYLTTTDHVIRSRGVLLLGELVSSLSSKTMEKATIHSLTMFFVDRLADWRAQRGALVGCLALLRRKGDVGMVTIGDAKAAIQSFRKNVHVQTHGQHDRLLCFELLECLLEKYPEAVMSLGNDIFYLVTEATEYEKDPDCLLLMFRVVRLVFQLFSDSSGPLDSEAEGLFDILGRYFPIYFTHSKAKDIDVKRDKLSEELMLAFACTPLFEPFAVPLLVEKLSSSVRLAKTDSLKYLSYCALKYGADRMGEHAAEIWCSLKREVLSSPQEPVFLSNSMDGLGLSDNEIAKEALAVLAAVVTQNDNIYLELLINDTDINMIFDNLTTYEDPGNIPLESKHKLYGVGRLLSITAKCSISTCNKMFECFFPKLMGNLGVLIFKASDNGFLSVEQESFRTPNFGPLYLSLVLLESCRDLIVGSNIPITEICCSLVMDFSASIIKLLSFFMGDDGVRSETVQFLCVKGLQILATFGGGFEIVSKSLLEYILTTVVAEIFVHHNSSFMWDLALKALASIGSSIDKYQEQEKVLCYMAIVVGKISSLLTSSESEMPYALKLSIASQIAMCGRSYTREIIQVLETAIFSNLTEFHADENIQPTKIVQLLDCLSRTLLPWLQESGGFEDIPEHFVLNLLEEIKHAEAVNMRTLDKDVFDAIMMSVKLSASNCTVTSQTMVIDKAYSIVSSNSSFRLAEYAVDSYKLKELHISLELDKLSTRDRLVLSLFSSIVVALRPQTCIPHVRAIFLLFMENFLKGHIPSAEALGSILNKLSSTAQGNKAVYNCSLEEAIDLIFKMSISNEQAVGHNDNRTSIVDICLGSSNSKLLQANAIVGLAWMGKGLLMRGHEKVKDITTTLVQCLLTDNTLKPSNSEGIPEQEAHSVMRCCADAFHILVSDAEASLSRRLHAVVRPLYKQRFFLMVMPIFQDLIIRSDTGKRSLLCRAFAYIISETPLIAIIGEAKKLIPVILDALLMFSENGDYKDRMYSLLLVVSGILTEEAGQDAVNENARSIVSCLTRIIQYPHMMLVRETAVQCLAALTTLPYARVYPMRAEVLQAILKALDDPKRRVREEAVRCRQAWASITA</sequence>
<reference evidence="2" key="1">
    <citation type="journal article" date="2023" name="Front. Plant Sci.">
        <title>Chromosomal-level genome assembly of Melastoma candidum provides insights into trichome evolution.</title>
        <authorList>
            <person name="Zhong Y."/>
            <person name="Wu W."/>
            <person name="Sun C."/>
            <person name="Zou P."/>
            <person name="Liu Y."/>
            <person name="Dai S."/>
            <person name="Zhou R."/>
        </authorList>
    </citation>
    <scope>NUCLEOTIDE SEQUENCE [LARGE SCALE GENOMIC DNA]</scope>
</reference>
<organism evidence="1 2">
    <name type="scientific">Melastoma candidum</name>
    <dbReference type="NCBI Taxonomy" id="119954"/>
    <lineage>
        <taxon>Eukaryota</taxon>
        <taxon>Viridiplantae</taxon>
        <taxon>Streptophyta</taxon>
        <taxon>Embryophyta</taxon>
        <taxon>Tracheophyta</taxon>
        <taxon>Spermatophyta</taxon>
        <taxon>Magnoliopsida</taxon>
        <taxon>eudicotyledons</taxon>
        <taxon>Gunneridae</taxon>
        <taxon>Pentapetalae</taxon>
        <taxon>rosids</taxon>
        <taxon>malvids</taxon>
        <taxon>Myrtales</taxon>
        <taxon>Melastomataceae</taxon>
        <taxon>Melastomatoideae</taxon>
        <taxon>Melastomateae</taxon>
        <taxon>Melastoma</taxon>
    </lineage>
</organism>
<proteinExistence type="predicted"/>
<name>A0ACB9MM12_9MYRT</name>
<accession>A0ACB9MM12</accession>
<comment type="caution">
    <text evidence="1">The sequence shown here is derived from an EMBL/GenBank/DDBJ whole genome shotgun (WGS) entry which is preliminary data.</text>
</comment>
<dbReference type="Proteomes" id="UP001057402">
    <property type="component" value="Chromosome 9"/>
</dbReference>
<dbReference type="EMBL" id="CM042888">
    <property type="protein sequence ID" value="KAI4325317.1"/>
    <property type="molecule type" value="Genomic_DNA"/>
</dbReference>
<evidence type="ECO:0000313" key="2">
    <source>
        <dbReference type="Proteomes" id="UP001057402"/>
    </source>
</evidence>